<dbReference type="PROSITE" id="PS51387">
    <property type="entry name" value="FAD_PCMH"/>
    <property type="match status" value="1"/>
</dbReference>
<dbReference type="InterPro" id="IPR006094">
    <property type="entry name" value="Oxid_FAD_bind_N"/>
</dbReference>
<accession>A0A853BII9</accession>
<name>A0A853BII9_9ACTN</name>
<evidence type="ECO:0000256" key="4">
    <source>
        <dbReference type="ARBA" id="ARBA00022827"/>
    </source>
</evidence>
<dbReference type="Pfam" id="PF01565">
    <property type="entry name" value="FAD_binding_4"/>
    <property type="match status" value="1"/>
</dbReference>
<feature type="domain" description="FAD-binding PCMH-type" evidence="6">
    <location>
        <begin position="28"/>
        <end position="223"/>
    </location>
</feature>
<dbReference type="PANTHER" id="PTHR42973:SF39">
    <property type="entry name" value="FAD-BINDING PCMH-TYPE DOMAIN-CONTAINING PROTEIN"/>
    <property type="match status" value="1"/>
</dbReference>
<gene>
    <name evidence="7" type="ORF">HNR12_000679</name>
</gene>
<dbReference type="InterPro" id="IPR012951">
    <property type="entry name" value="BBE"/>
</dbReference>
<keyword evidence="4" id="KW-0274">FAD</keyword>
<reference evidence="7 8" key="1">
    <citation type="submission" date="2020-07" db="EMBL/GenBank/DDBJ databases">
        <title>Sequencing the genomes of 1000 actinobacteria strains.</title>
        <authorList>
            <person name="Klenk H.-P."/>
        </authorList>
    </citation>
    <scope>NUCLEOTIDE SEQUENCE [LARGE SCALE GENOMIC DNA]</scope>
    <source>
        <strain evidence="7 8">DSM 45927</strain>
    </source>
</reference>
<keyword evidence="8" id="KW-1185">Reference proteome</keyword>
<organism evidence="7 8">
    <name type="scientific">Streptomonospora nanhaiensis</name>
    <dbReference type="NCBI Taxonomy" id="1323731"/>
    <lineage>
        <taxon>Bacteria</taxon>
        <taxon>Bacillati</taxon>
        <taxon>Actinomycetota</taxon>
        <taxon>Actinomycetes</taxon>
        <taxon>Streptosporangiales</taxon>
        <taxon>Nocardiopsidaceae</taxon>
        <taxon>Streptomonospora</taxon>
    </lineage>
</organism>
<dbReference type="GO" id="GO:0071949">
    <property type="term" value="F:FAD binding"/>
    <property type="evidence" value="ECO:0007669"/>
    <property type="project" value="InterPro"/>
</dbReference>
<dbReference type="InterPro" id="IPR036318">
    <property type="entry name" value="FAD-bd_PCMH-like_sf"/>
</dbReference>
<evidence type="ECO:0000313" key="8">
    <source>
        <dbReference type="Proteomes" id="UP000575985"/>
    </source>
</evidence>
<keyword evidence="5" id="KW-0560">Oxidoreductase</keyword>
<dbReference type="InterPro" id="IPR016169">
    <property type="entry name" value="FAD-bd_PCMH_sub2"/>
</dbReference>
<evidence type="ECO:0000256" key="2">
    <source>
        <dbReference type="ARBA" id="ARBA00005466"/>
    </source>
</evidence>
<dbReference type="SUPFAM" id="SSF56176">
    <property type="entry name" value="FAD-binding/transporter-associated domain-like"/>
    <property type="match status" value="1"/>
</dbReference>
<evidence type="ECO:0000256" key="1">
    <source>
        <dbReference type="ARBA" id="ARBA00001974"/>
    </source>
</evidence>
<proteinExistence type="inferred from homology"/>
<evidence type="ECO:0000256" key="5">
    <source>
        <dbReference type="ARBA" id="ARBA00023002"/>
    </source>
</evidence>
<dbReference type="Pfam" id="PF08031">
    <property type="entry name" value="BBE"/>
    <property type="match status" value="1"/>
</dbReference>
<keyword evidence="3" id="KW-0285">Flavoprotein</keyword>
<dbReference type="PANTHER" id="PTHR42973">
    <property type="entry name" value="BINDING OXIDOREDUCTASE, PUTATIVE (AFU_ORTHOLOGUE AFUA_1G17690)-RELATED"/>
    <property type="match status" value="1"/>
</dbReference>
<dbReference type="Gene3D" id="3.40.462.20">
    <property type="match status" value="1"/>
</dbReference>
<dbReference type="GO" id="GO:0016491">
    <property type="term" value="F:oxidoreductase activity"/>
    <property type="evidence" value="ECO:0007669"/>
    <property type="project" value="UniProtKB-KW"/>
</dbReference>
<protein>
    <submittedName>
        <fullName evidence="7">FAD/FMN-containing dehydrogenase</fullName>
    </submittedName>
</protein>
<dbReference type="AlphaFoldDB" id="A0A853BII9"/>
<comment type="similarity">
    <text evidence="2">Belongs to the oxygen-dependent FAD-linked oxidoreductase family.</text>
</comment>
<evidence type="ECO:0000256" key="3">
    <source>
        <dbReference type="ARBA" id="ARBA00022630"/>
    </source>
</evidence>
<comment type="cofactor">
    <cofactor evidence="1">
        <name>FAD</name>
        <dbReference type="ChEBI" id="CHEBI:57692"/>
    </cofactor>
</comment>
<comment type="caution">
    <text evidence="7">The sequence shown here is derived from an EMBL/GenBank/DDBJ whole genome shotgun (WGS) entry which is preliminary data.</text>
</comment>
<dbReference type="Gene3D" id="3.30.465.10">
    <property type="match status" value="1"/>
</dbReference>
<dbReference type="Proteomes" id="UP000575985">
    <property type="component" value="Unassembled WGS sequence"/>
</dbReference>
<evidence type="ECO:0000313" key="7">
    <source>
        <dbReference type="EMBL" id="NYI94402.1"/>
    </source>
</evidence>
<dbReference type="EMBL" id="JACCFO010000001">
    <property type="protein sequence ID" value="NYI94402.1"/>
    <property type="molecule type" value="Genomic_DNA"/>
</dbReference>
<sequence>MVDNDGAGLRIGPYDWRYPTLRRGYNPRWTADPAYIRLVATPQEAVRALEIAVNEADTATGGNRRSRITVRSGGHCYEDFVSSPDVRVIIDVSLMNGIYWDAHRQAVCVEAGASNWDIGEKLTKKLGLLMPGGSCPTVGVGGHITGGGFGLFSRQHGLTVDYLDAVEVAVVRRRSPAGRLEVDLVTASCQDTGELRELWWAHTGGGGGNFGMVTRFWFKDLPQAPSGALRVEAGWKWADMDYASFKRLVDNFGGFFRDHQDDDRYGPLFGILLLTPRTSDQIGLIAQIDATLPEARQRLTEFVRALDHGVGADLDHRSQAHGEHPVLTGSKDPVHVDISELTAVPLLANDQAGKYKSAYMRTPLPEHHVRAVWEALTNPPEAVRDATVQIDSYGGAINRRDAADTAVAQRDSVVKLQYQVYWPSGGDPAPRLKWIRELYRAVYGDAEGRPGVPVPDATTDGCYISYPDADLSDPEWNRSEVPWSALYYKEHYPRLRQVKRTWDPFNVFRHRQSVEP</sequence>
<dbReference type="InterPro" id="IPR016166">
    <property type="entry name" value="FAD-bd_PCMH"/>
</dbReference>
<evidence type="ECO:0000259" key="6">
    <source>
        <dbReference type="PROSITE" id="PS51387"/>
    </source>
</evidence>
<dbReference type="RefSeq" id="WP_308251380.1">
    <property type="nucleotide sequence ID" value="NZ_JACCFO010000001.1"/>
</dbReference>
<dbReference type="InterPro" id="IPR050416">
    <property type="entry name" value="FAD-linked_Oxidoreductase"/>
</dbReference>